<dbReference type="InterPro" id="IPR005025">
    <property type="entry name" value="FMN_Rdtase-like_dom"/>
</dbReference>
<accession>A0ABV5S3A8</accession>
<dbReference type="EC" id="1.-.-.-" evidence="2"/>
<evidence type="ECO:0000313" key="2">
    <source>
        <dbReference type="EMBL" id="MFB9626158.1"/>
    </source>
</evidence>
<organism evidence="2 3">
    <name type="scientific">Nonomuraea helvata</name>
    <dbReference type="NCBI Taxonomy" id="37484"/>
    <lineage>
        <taxon>Bacteria</taxon>
        <taxon>Bacillati</taxon>
        <taxon>Actinomycetota</taxon>
        <taxon>Actinomycetes</taxon>
        <taxon>Streptosporangiales</taxon>
        <taxon>Streptosporangiaceae</taxon>
        <taxon>Nonomuraea</taxon>
    </lineage>
</organism>
<dbReference type="SUPFAM" id="SSF52218">
    <property type="entry name" value="Flavoproteins"/>
    <property type="match status" value="1"/>
</dbReference>
<proteinExistence type="predicted"/>
<reference evidence="2 3" key="1">
    <citation type="submission" date="2024-09" db="EMBL/GenBank/DDBJ databases">
        <authorList>
            <person name="Sun Q."/>
            <person name="Mori K."/>
        </authorList>
    </citation>
    <scope>NUCLEOTIDE SEQUENCE [LARGE SCALE GENOMIC DNA]</scope>
    <source>
        <strain evidence="2 3">JCM 3143</strain>
    </source>
</reference>
<evidence type="ECO:0000259" key="1">
    <source>
        <dbReference type="Pfam" id="PF03358"/>
    </source>
</evidence>
<evidence type="ECO:0000313" key="3">
    <source>
        <dbReference type="Proteomes" id="UP001589532"/>
    </source>
</evidence>
<dbReference type="RefSeq" id="WP_345003361.1">
    <property type="nucleotide sequence ID" value="NZ_BAAAXV010000012.1"/>
</dbReference>
<dbReference type="Gene3D" id="3.40.50.360">
    <property type="match status" value="1"/>
</dbReference>
<name>A0ABV5S3A8_9ACTN</name>
<sequence>MFITPECNHSFPAALTNALDYLHAEWQDKAAGFAGY</sequence>
<dbReference type="Pfam" id="PF03358">
    <property type="entry name" value="FMN_red"/>
    <property type="match status" value="1"/>
</dbReference>
<keyword evidence="3" id="KW-1185">Reference proteome</keyword>
<dbReference type="GO" id="GO:0016491">
    <property type="term" value="F:oxidoreductase activity"/>
    <property type="evidence" value="ECO:0007669"/>
    <property type="project" value="UniProtKB-KW"/>
</dbReference>
<protein>
    <submittedName>
        <fullName evidence="2">NADPH-dependent FMN reductase</fullName>
        <ecNumber evidence="2">1.-.-.-</ecNumber>
    </submittedName>
</protein>
<gene>
    <name evidence="2" type="ORF">ACFFSA_23990</name>
</gene>
<dbReference type="Proteomes" id="UP001589532">
    <property type="component" value="Unassembled WGS sequence"/>
</dbReference>
<comment type="caution">
    <text evidence="2">The sequence shown here is derived from an EMBL/GenBank/DDBJ whole genome shotgun (WGS) entry which is preliminary data.</text>
</comment>
<feature type="domain" description="NADPH-dependent FMN reductase-like" evidence="1">
    <location>
        <begin position="2"/>
        <end position="36"/>
    </location>
</feature>
<keyword evidence="2" id="KW-0560">Oxidoreductase</keyword>
<dbReference type="EMBL" id="JBHMBW010000021">
    <property type="protein sequence ID" value="MFB9626158.1"/>
    <property type="molecule type" value="Genomic_DNA"/>
</dbReference>
<dbReference type="InterPro" id="IPR029039">
    <property type="entry name" value="Flavoprotein-like_sf"/>
</dbReference>